<organism evidence="4 5">
    <name type="scientific">Atopostipes suicloacalis DSM 15692</name>
    <dbReference type="NCBI Taxonomy" id="1121025"/>
    <lineage>
        <taxon>Bacteria</taxon>
        <taxon>Bacillati</taxon>
        <taxon>Bacillota</taxon>
        <taxon>Bacilli</taxon>
        <taxon>Lactobacillales</taxon>
        <taxon>Carnobacteriaceae</taxon>
        <taxon>Atopostipes</taxon>
    </lineage>
</organism>
<dbReference type="EMBL" id="FQUF01000011">
    <property type="protein sequence ID" value="SHE66298.1"/>
    <property type="molecule type" value="Genomic_DNA"/>
</dbReference>
<proteinExistence type="predicted"/>
<evidence type="ECO:0000259" key="3">
    <source>
        <dbReference type="PROSITE" id="PS50977"/>
    </source>
</evidence>
<evidence type="ECO:0000313" key="5">
    <source>
        <dbReference type="Proteomes" id="UP000184128"/>
    </source>
</evidence>
<dbReference type="SUPFAM" id="SSF46689">
    <property type="entry name" value="Homeodomain-like"/>
    <property type="match status" value="1"/>
</dbReference>
<dbReference type="InterPro" id="IPR050624">
    <property type="entry name" value="HTH-type_Tx_Regulator"/>
</dbReference>
<feature type="DNA-binding region" description="H-T-H motif" evidence="2">
    <location>
        <begin position="34"/>
        <end position="53"/>
    </location>
</feature>
<dbReference type="PANTHER" id="PTHR43479:SF7">
    <property type="entry name" value="TETR-FAMILY TRANSCRIPTIONAL REGULATOR"/>
    <property type="match status" value="1"/>
</dbReference>
<dbReference type="InterPro" id="IPR009057">
    <property type="entry name" value="Homeodomain-like_sf"/>
</dbReference>
<dbReference type="InterPro" id="IPR039532">
    <property type="entry name" value="TetR_C_Firmicutes"/>
</dbReference>
<protein>
    <submittedName>
        <fullName evidence="4">Transcriptional regulator, TetR family</fullName>
    </submittedName>
</protein>
<dbReference type="InterPro" id="IPR001647">
    <property type="entry name" value="HTH_TetR"/>
</dbReference>
<evidence type="ECO:0000256" key="2">
    <source>
        <dbReference type="PROSITE-ProRule" id="PRU00335"/>
    </source>
</evidence>
<dbReference type="PROSITE" id="PS50977">
    <property type="entry name" value="HTH_TETR_2"/>
    <property type="match status" value="1"/>
</dbReference>
<accession>A0A1M4VBS6</accession>
<sequence length="183" mass="21416">MKQKKMDRRVKYTLRTLKEAMIELLQEEHISKISVVALCELADVNRSTFYAHFQDQYDLLQYITEEALKDIQSHLQDLNRNWDADRTVQALNQILDYVKENADVFKALLSDNCDPDIQHKVMSMTEIVSIKDYQELDERTKNYVLSFQLTGCISILHKWLNDGTPETTEEMSNLILKLTGKIE</sequence>
<dbReference type="Pfam" id="PF14278">
    <property type="entry name" value="TetR_C_8"/>
    <property type="match status" value="1"/>
</dbReference>
<dbReference type="AlphaFoldDB" id="A0A1M4VBS6"/>
<reference evidence="5" key="1">
    <citation type="submission" date="2016-11" db="EMBL/GenBank/DDBJ databases">
        <authorList>
            <person name="Varghese N."/>
            <person name="Submissions S."/>
        </authorList>
    </citation>
    <scope>NUCLEOTIDE SEQUENCE [LARGE SCALE GENOMIC DNA]</scope>
    <source>
        <strain evidence="5">DSM 15692</strain>
    </source>
</reference>
<dbReference type="STRING" id="1121025.SAMN02745249_00868"/>
<feature type="domain" description="HTH tetR-type" evidence="3">
    <location>
        <begin position="11"/>
        <end position="71"/>
    </location>
</feature>
<gene>
    <name evidence="4" type="ORF">SAMN02745249_00868</name>
</gene>
<dbReference type="PANTHER" id="PTHR43479">
    <property type="entry name" value="ACREF/ENVCD OPERON REPRESSOR-RELATED"/>
    <property type="match status" value="1"/>
</dbReference>
<dbReference type="Proteomes" id="UP000184128">
    <property type="component" value="Unassembled WGS sequence"/>
</dbReference>
<evidence type="ECO:0000313" key="4">
    <source>
        <dbReference type="EMBL" id="SHE66298.1"/>
    </source>
</evidence>
<keyword evidence="5" id="KW-1185">Reference proteome</keyword>
<dbReference type="RefSeq" id="WP_073296952.1">
    <property type="nucleotide sequence ID" value="NZ_FQUF01000011.1"/>
</dbReference>
<evidence type="ECO:0000256" key="1">
    <source>
        <dbReference type="ARBA" id="ARBA00023125"/>
    </source>
</evidence>
<name>A0A1M4VBS6_9LACT</name>
<dbReference type="OrthoDB" id="9810250at2"/>
<keyword evidence="1 2" id="KW-0238">DNA-binding</keyword>
<dbReference type="Gene3D" id="1.10.357.10">
    <property type="entry name" value="Tetracycline Repressor, domain 2"/>
    <property type="match status" value="1"/>
</dbReference>
<dbReference type="GO" id="GO:0003677">
    <property type="term" value="F:DNA binding"/>
    <property type="evidence" value="ECO:0007669"/>
    <property type="project" value="UniProtKB-UniRule"/>
</dbReference>